<evidence type="ECO:0000313" key="2">
    <source>
        <dbReference type="Proteomes" id="UP000005012"/>
    </source>
</evidence>
<dbReference type="EMBL" id="CP003488">
    <property type="protein sequence ID" value="AFH91954.1"/>
    <property type="molecule type" value="Genomic_DNA"/>
</dbReference>
<gene>
    <name evidence="1" type="ordered locus">S70_00255</name>
</gene>
<dbReference type="AlphaFoldDB" id="A0A140NDZ8"/>
<dbReference type="GeneID" id="93519211"/>
<evidence type="ECO:0000313" key="1">
    <source>
        <dbReference type="EMBL" id="AFH91954.1"/>
    </source>
</evidence>
<dbReference type="HOGENOM" id="CLU_199782_0_0_6"/>
<reference evidence="1 2" key="1">
    <citation type="journal article" date="2012" name="J. Bacteriol.">
        <title>Complete Genome Sequence of Providencia stuartii Clinical Isolate MRSN 2154.</title>
        <authorList>
            <person name="Clifford R.J."/>
            <person name="Hang J."/>
            <person name="Riley M.C."/>
            <person name="Onmus-Leone F."/>
            <person name="Kuschner R.A."/>
            <person name="Lesho E.P."/>
            <person name="Waterman P.E."/>
        </authorList>
    </citation>
    <scope>NUCLEOTIDE SEQUENCE [LARGE SCALE GENOMIC DNA]</scope>
    <source>
        <strain evidence="1 2">MRSN 2154</strain>
    </source>
</reference>
<sequence length="80" mass="8305">MKVLTLKEVKLVSGGTFNICKPSISNVQPITQPTVSATTVPSVSVSVPKVTGSSISTSKISWSYNIDASGSTVNSISITF</sequence>
<dbReference type="Proteomes" id="UP000005012">
    <property type="component" value="Chromosome"/>
</dbReference>
<organism evidence="1 2">
    <name type="scientific">Providencia stuartii (strain MRSN 2154)</name>
    <dbReference type="NCBI Taxonomy" id="1157951"/>
    <lineage>
        <taxon>Bacteria</taxon>
        <taxon>Pseudomonadati</taxon>
        <taxon>Pseudomonadota</taxon>
        <taxon>Gammaproteobacteria</taxon>
        <taxon>Enterobacterales</taxon>
        <taxon>Morganellaceae</taxon>
        <taxon>Providencia</taxon>
    </lineage>
</organism>
<reference evidence="2" key="2">
    <citation type="submission" date="2012-04" db="EMBL/GenBank/DDBJ databases">
        <title>Complete genome sequence of Providencia stuartii clinical isolate MRSN 2154.</title>
        <authorList>
            <person name="Clifford R.J."/>
            <person name="Hang J."/>
            <person name="Riley M.C."/>
            <person name="Onmus-Leone F."/>
            <person name="Kuschner R.A."/>
            <person name="Lesho E.P."/>
            <person name="Waterman P.E."/>
        </authorList>
    </citation>
    <scope>NUCLEOTIDE SEQUENCE [LARGE SCALE GENOMIC DNA]</scope>
    <source>
        <strain evidence="2">MRSN 2154</strain>
    </source>
</reference>
<dbReference type="RefSeq" id="WP_004920016.1">
    <property type="nucleotide sequence ID" value="NC_017731.1"/>
</dbReference>
<name>A0A140NDZ8_PROSM</name>
<accession>A0A140NDZ8</accession>
<proteinExistence type="predicted"/>
<dbReference type="PATRIC" id="fig|1157951.4.peg.55"/>
<dbReference type="KEGG" id="psi:S70_00255"/>
<protein>
    <submittedName>
        <fullName evidence="1">Uncharacterized protein</fullName>
    </submittedName>
</protein>